<dbReference type="PANTHER" id="PTHR12599">
    <property type="entry name" value="PTERIN-4-ALPHA-CARBINOLAMINE DEHYDRATASE"/>
    <property type="match status" value="1"/>
</dbReference>
<dbReference type="EMBL" id="AZGZ01000015">
    <property type="protein sequence ID" value="KZZ91013.1"/>
    <property type="molecule type" value="Genomic_DNA"/>
</dbReference>
<dbReference type="PANTHER" id="PTHR12599:SF0">
    <property type="entry name" value="PTERIN-4-ALPHA-CARBINOLAMINE DEHYDRATASE"/>
    <property type="match status" value="1"/>
</dbReference>
<sequence length="105" mass="11894">MDPESPHVKSLIASGWQLDDSKMGISKTFYFKTFTKCQDFFNLIAIRSKSAKHHSTTTIRFRSVHVHWTTHNPASLSSLDVMMAKFCEDQAKLVGDVNVDQITTC</sequence>
<dbReference type="AlphaFoldDB" id="A0A162IB66"/>
<accession>A0A162IB66</accession>
<dbReference type="InterPro" id="IPR001533">
    <property type="entry name" value="Pterin_deHydtase"/>
</dbReference>
<gene>
    <name evidence="6" type="ORF">AAP_03654</name>
</gene>
<evidence type="ECO:0000256" key="2">
    <source>
        <dbReference type="ARBA" id="ARBA00006472"/>
    </source>
</evidence>
<dbReference type="Pfam" id="PF01329">
    <property type="entry name" value="Pterin_4a"/>
    <property type="match status" value="1"/>
</dbReference>
<organism evidence="6 7">
    <name type="scientific">Ascosphaera apis ARSEF 7405</name>
    <dbReference type="NCBI Taxonomy" id="392613"/>
    <lineage>
        <taxon>Eukaryota</taxon>
        <taxon>Fungi</taxon>
        <taxon>Dikarya</taxon>
        <taxon>Ascomycota</taxon>
        <taxon>Pezizomycotina</taxon>
        <taxon>Eurotiomycetes</taxon>
        <taxon>Eurotiomycetidae</taxon>
        <taxon>Onygenales</taxon>
        <taxon>Ascosphaeraceae</taxon>
        <taxon>Ascosphaera</taxon>
    </lineage>
</organism>
<keyword evidence="4" id="KW-0456">Lyase</keyword>
<evidence type="ECO:0000313" key="6">
    <source>
        <dbReference type="EMBL" id="KZZ91013.1"/>
    </source>
</evidence>
<dbReference type="EC" id="4.2.1.96" evidence="3"/>
<dbReference type="GO" id="GO:0008124">
    <property type="term" value="F:4-alpha-hydroxytetrahydrobiopterin dehydratase activity"/>
    <property type="evidence" value="ECO:0007669"/>
    <property type="project" value="UniProtKB-EC"/>
</dbReference>
<dbReference type="OrthoDB" id="277398at2759"/>
<evidence type="ECO:0000256" key="1">
    <source>
        <dbReference type="ARBA" id="ARBA00001554"/>
    </source>
</evidence>
<dbReference type="GO" id="GO:0006729">
    <property type="term" value="P:tetrahydrobiopterin biosynthetic process"/>
    <property type="evidence" value="ECO:0007669"/>
    <property type="project" value="InterPro"/>
</dbReference>
<comment type="catalytic activity">
    <reaction evidence="1">
        <text>(4aS,6R)-4a-hydroxy-L-erythro-5,6,7,8-tetrahydrobiopterin = (6R)-L-erythro-6,7-dihydrobiopterin + H2O</text>
        <dbReference type="Rhea" id="RHEA:11920"/>
        <dbReference type="ChEBI" id="CHEBI:15377"/>
        <dbReference type="ChEBI" id="CHEBI:15642"/>
        <dbReference type="ChEBI" id="CHEBI:43120"/>
        <dbReference type="EC" id="4.2.1.96"/>
    </reaction>
</comment>
<dbReference type="InterPro" id="IPR036428">
    <property type="entry name" value="PCD_sf"/>
</dbReference>
<dbReference type="Gene3D" id="3.30.1360.20">
    <property type="entry name" value="Transcriptional coactivator/pterin dehydratase"/>
    <property type="match status" value="1"/>
</dbReference>
<dbReference type="VEuPathDB" id="FungiDB:AAP_03654"/>
<dbReference type="Proteomes" id="UP000242877">
    <property type="component" value="Unassembled WGS sequence"/>
</dbReference>
<evidence type="ECO:0000313" key="7">
    <source>
        <dbReference type="Proteomes" id="UP000242877"/>
    </source>
</evidence>
<reference evidence="6 7" key="1">
    <citation type="journal article" date="2016" name="Genome Biol. Evol.">
        <title>Divergent and convergent evolution of fungal pathogenicity.</title>
        <authorList>
            <person name="Shang Y."/>
            <person name="Xiao G."/>
            <person name="Zheng P."/>
            <person name="Cen K."/>
            <person name="Zhan S."/>
            <person name="Wang C."/>
        </authorList>
    </citation>
    <scope>NUCLEOTIDE SEQUENCE [LARGE SCALE GENOMIC DNA]</scope>
    <source>
        <strain evidence="6 7">ARSEF 7405</strain>
    </source>
</reference>
<comment type="caution">
    <text evidence="6">The sequence shown here is derived from an EMBL/GenBank/DDBJ whole genome shotgun (WGS) entry which is preliminary data.</text>
</comment>
<dbReference type="CDD" id="cd00488">
    <property type="entry name" value="PCD_DCoH"/>
    <property type="match status" value="1"/>
</dbReference>
<dbReference type="SUPFAM" id="SSF55248">
    <property type="entry name" value="PCD-like"/>
    <property type="match status" value="1"/>
</dbReference>
<evidence type="ECO:0000256" key="4">
    <source>
        <dbReference type="ARBA" id="ARBA00023239"/>
    </source>
</evidence>
<name>A0A162IB66_9EURO</name>
<protein>
    <recommendedName>
        <fullName evidence="3">4a-hydroxytetrahydrobiopterin dehydratase</fullName>
        <ecNumber evidence="3">4.2.1.96</ecNumber>
    </recommendedName>
    <alternativeName>
        <fullName evidence="5">4-alpha-hydroxy-tetrahydropterin dehydratase</fullName>
    </alternativeName>
</protein>
<keyword evidence="7" id="KW-1185">Reference proteome</keyword>
<evidence type="ECO:0000256" key="5">
    <source>
        <dbReference type="ARBA" id="ARBA00030497"/>
    </source>
</evidence>
<comment type="similarity">
    <text evidence="2">Belongs to the pterin-4-alpha-carbinolamine dehydratase family.</text>
</comment>
<proteinExistence type="inferred from homology"/>
<evidence type="ECO:0000256" key="3">
    <source>
        <dbReference type="ARBA" id="ARBA00013252"/>
    </source>
</evidence>